<feature type="domain" description="HTH araC/xylS-type" evidence="4">
    <location>
        <begin position="192"/>
        <end position="290"/>
    </location>
</feature>
<protein>
    <submittedName>
        <fullName evidence="5">Helix-turn-helix domain-containing protein</fullName>
    </submittedName>
</protein>
<dbReference type="Gene3D" id="1.10.10.60">
    <property type="entry name" value="Homeodomain-like"/>
    <property type="match status" value="1"/>
</dbReference>
<evidence type="ECO:0000313" key="5">
    <source>
        <dbReference type="EMBL" id="MFD2611007.1"/>
    </source>
</evidence>
<evidence type="ECO:0000256" key="2">
    <source>
        <dbReference type="ARBA" id="ARBA00023125"/>
    </source>
</evidence>
<reference evidence="6" key="1">
    <citation type="journal article" date="2019" name="Int. J. Syst. Evol. Microbiol.">
        <title>The Global Catalogue of Microorganisms (GCM) 10K type strain sequencing project: providing services to taxonomists for standard genome sequencing and annotation.</title>
        <authorList>
            <consortium name="The Broad Institute Genomics Platform"/>
            <consortium name="The Broad Institute Genome Sequencing Center for Infectious Disease"/>
            <person name="Wu L."/>
            <person name="Ma J."/>
        </authorList>
    </citation>
    <scope>NUCLEOTIDE SEQUENCE [LARGE SCALE GENOMIC DNA]</scope>
    <source>
        <strain evidence="6">KCTC 3950</strain>
    </source>
</reference>
<dbReference type="Pfam" id="PF02311">
    <property type="entry name" value="AraC_binding"/>
    <property type="match status" value="1"/>
</dbReference>
<accession>A0ABW5PA74</accession>
<proteinExistence type="predicted"/>
<dbReference type="Pfam" id="PF12833">
    <property type="entry name" value="HTH_18"/>
    <property type="match status" value="1"/>
</dbReference>
<dbReference type="Proteomes" id="UP001597541">
    <property type="component" value="Unassembled WGS sequence"/>
</dbReference>
<dbReference type="InterPro" id="IPR037923">
    <property type="entry name" value="HTH-like"/>
</dbReference>
<dbReference type="PANTHER" id="PTHR43280:SF28">
    <property type="entry name" value="HTH-TYPE TRANSCRIPTIONAL ACTIVATOR RHAS"/>
    <property type="match status" value="1"/>
</dbReference>
<keyword evidence="2" id="KW-0238">DNA-binding</keyword>
<dbReference type="InterPro" id="IPR014710">
    <property type="entry name" value="RmlC-like_jellyroll"/>
</dbReference>
<dbReference type="EMBL" id="JBHUME010000002">
    <property type="protein sequence ID" value="MFD2611007.1"/>
    <property type="molecule type" value="Genomic_DNA"/>
</dbReference>
<organism evidence="5 6">
    <name type="scientific">Paenibacillus gansuensis</name>
    <dbReference type="NCBI Taxonomy" id="306542"/>
    <lineage>
        <taxon>Bacteria</taxon>
        <taxon>Bacillati</taxon>
        <taxon>Bacillota</taxon>
        <taxon>Bacilli</taxon>
        <taxon>Bacillales</taxon>
        <taxon>Paenibacillaceae</taxon>
        <taxon>Paenibacillus</taxon>
    </lineage>
</organism>
<dbReference type="SMART" id="SM00342">
    <property type="entry name" value="HTH_ARAC"/>
    <property type="match status" value="1"/>
</dbReference>
<dbReference type="InterPro" id="IPR018062">
    <property type="entry name" value="HTH_AraC-typ_CS"/>
</dbReference>
<evidence type="ECO:0000313" key="6">
    <source>
        <dbReference type="Proteomes" id="UP001597541"/>
    </source>
</evidence>
<comment type="caution">
    <text evidence="5">The sequence shown here is derived from an EMBL/GenBank/DDBJ whole genome shotgun (WGS) entry which is preliminary data.</text>
</comment>
<dbReference type="PROSITE" id="PS01124">
    <property type="entry name" value="HTH_ARAC_FAMILY_2"/>
    <property type="match status" value="1"/>
</dbReference>
<dbReference type="SUPFAM" id="SSF46689">
    <property type="entry name" value="Homeodomain-like"/>
    <property type="match status" value="2"/>
</dbReference>
<keyword evidence="3" id="KW-0804">Transcription</keyword>
<dbReference type="InterPro" id="IPR018060">
    <property type="entry name" value="HTH_AraC"/>
</dbReference>
<keyword evidence="6" id="KW-1185">Reference proteome</keyword>
<dbReference type="PANTHER" id="PTHR43280">
    <property type="entry name" value="ARAC-FAMILY TRANSCRIPTIONAL REGULATOR"/>
    <property type="match status" value="1"/>
</dbReference>
<dbReference type="PROSITE" id="PS00041">
    <property type="entry name" value="HTH_ARAC_FAMILY_1"/>
    <property type="match status" value="1"/>
</dbReference>
<gene>
    <name evidence="5" type="ORF">ACFSUF_01060</name>
</gene>
<dbReference type="Gene3D" id="2.60.120.10">
    <property type="entry name" value="Jelly Rolls"/>
    <property type="match status" value="1"/>
</dbReference>
<evidence type="ECO:0000259" key="4">
    <source>
        <dbReference type="PROSITE" id="PS01124"/>
    </source>
</evidence>
<evidence type="ECO:0000256" key="3">
    <source>
        <dbReference type="ARBA" id="ARBA00023163"/>
    </source>
</evidence>
<sequence>MISEDLIPVAFAFLRQITELRTHGGSYVIDAWAADPRHRDNQVHRHSSFEICYVTNGSGVYLDRDSSHPLKPGTLFCSRPYVWHRIHQGEELGLVWVSFRGDGRNSSEAHWKLIEKLRTTDRYLLPDAGQLPAVLTWHALLQQAASHTGLEEVVRPLAGAFLNSLVLAFVDAEPAGDHSPLVSTADHGRLLKQAHQFMTDNLSRPLQLQTVANYLHISQRHLSRLFHDYSKYTFVQQLTNIRLSKAAELLREGNSSLKEIAEVCGFGNIHYFTKVFTSTIGTSPGKYRESPFRIYEHFPSEEEGFTEFAKFAEYTEA</sequence>
<dbReference type="RefSeq" id="WP_377599249.1">
    <property type="nucleotide sequence ID" value="NZ_JBHUME010000002.1"/>
</dbReference>
<name>A0ABW5PA74_9BACL</name>
<dbReference type="InterPro" id="IPR009057">
    <property type="entry name" value="Homeodomain-like_sf"/>
</dbReference>
<dbReference type="CDD" id="cd02208">
    <property type="entry name" value="cupin_RmlC-like"/>
    <property type="match status" value="1"/>
</dbReference>
<dbReference type="SUPFAM" id="SSF51215">
    <property type="entry name" value="Regulatory protein AraC"/>
    <property type="match status" value="1"/>
</dbReference>
<dbReference type="InterPro" id="IPR003313">
    <property type="entry name" value="AraC-bd"/>
</dbReference>
<evidence type="ECO:0000256" key="1">
    <source>
        <dbReference type="ARBA" id="ARBA00023015"/>
    </source>
</evidence>
<keyword evidence="1" id="KW-0805">Transcription regulation</keyword>